<evidence type="ECO:0000259" key="10">
    <source>
        <dbReference type="SMART" id="SM00739"/>
    </source>
</evidence>
<dbReference type="Pfam" id="PF17136">
    <property type="entry name" value="ribosomal_L24"/>
    <property type="match status" value="1"/>
</dbReference>
<evidence type="ECO:0000256" key="2">
    <source>
        <dbReference type="ARBA" id="ARBA00022730"/>
    </source>
</evidence>
<evidence type="ECO:0000256" key="9">
    <source>
        <dbReference type="RuleBase" id="RU003477"/>
    </source>
</evidence>
<keyword evidence="12" id="KW-1185">Reference proteome</keyword>
<dbReference type="CDD" id="cd06089">
    <property type="entry name" value="KOW_RPL26"/>
    <property type="match status" value="1"/>
</dbReference>
<dbReference type="PANTHER" id="PTHR12903">
    <property type="entry name" value="MITOCHONDRIAL RIBOSOMAL PROTEIN L24"/>
    <property type="match status" value="1"/>
</dbReference>
<dbReference type="SUPFAM" id="SSF50104">
    <property type="entry name" value="Translation proteins SH3-like domain"/>
    <property type="match status" value="1"/>
</dbReference>
<evidence type="ECO:0000256" key="3">
    <source>
        <dbReference type="ARBA" id="ARBA00022884"/>
    </source>
</evidence>
<reference evidence="11 12" key="1">
    <citation type="submission" date="2017-04" db="EMBL/GenBank/DDBJ databases">
        <authorList>
            <person name="Afonso C.L."/>
            <person name="Miller P.J."/>
            <person name="Scott M.A."/>
            <person name="Spackman E."/>
            <person name="Goraichik I."/>
            <person name="Dimitrov K.M."/>
            <person name="Suarez D.L."/>
            <person name="Swayne D.E."/>
        </authorList>
    </citation>
    <scope>NUCLEOTIDE SEQUENCE [LARGE SCALE GENOMIC DNA]</scope>
    <source>
        <strain evidence="11 12">DSM 23236</strain>
    </source>
</reference>
<dbReference type="GO" id="GO:0003735">
    <property type="term" value="F:structural constituent of ribosome"/>
    <property type="evidence" value="ECO:0007669"/>
    <property type="project" value="InterPro"/>
</dbReference>
<dbReference type="Proteomes" id="UP000192761">
    <property type="component" value="Unassembled WGS sequence"/>
</dbReference>
<protein>
    <recommendedName>
        <fullName evidence="6 8">Large ribosomal subunit protein uL24</fullName>
    </recommendedName>
</protein>
<keyword evidence="4 8" id="KW-0689">Ribosomal protein</keyword>
<organism evidence="11 12">
    <name type="scientific">Andreprevotia lacus DSM 23236</name>
    <dbReference type="NCBI Taxonomy" id="1121001"/>
    <lineage>
        <taxon>Bacteria</taxon>
        <taxon>Pseudomonadati</taxon>
        <taxon>Pseudomonadota</taxon>
        <taxon>Betaproteobacteria</taxon>
        <taxon>Neisseriales</taxon>
        <taxon>Chitinibacteraceae</taxon>
        <taxon>Andreprevotia</taxon>
    </lineage>
</organism>
<dbReference type="GO" id="GO:1990904">
    <property type="term" value="C:ribonucleoprotein complex"/>
    <property type="evidence" value="ECO:0007669"/>
    <property type="project" value="UniProtKB-KW"/>
</dbReference>
<dbReference type="InterPro" id="IPR041988">
    <property type="entry name" value="Ribosomal_uL24_KOW"/>
</dbReference>
<keyword evidence="5 8" id="KW-0687">Ribonucleoprotein</keyword>
<dbReference type="FunFam" id="2.30.30.30:FF:000004">
    <property type="entry name" value="50S ribosomal protein L24"/>
    <property type="match status" value="1"/>
</dbReference>
<dbReference type="GO" id="GO:0019843">
    <property type="term" value="F:rRNA binding"/>
    <property type="evidence" value="ECO:0007669"/>
    <property type="project" value="UniProtKB-UniRule"/>
</dbReference>
<name>A0A1W1WVT5_9NEIS</name>
<evidence type="ECO:0000256" key="5">
    <source>
        <dbReference type="ARBA" id="ARBA00023274"/>
    </source>
</evidence>
<dbReference type="InterPro" id="IPR005825">
    <property type="entry name" value="Ribosomal_uL24_CS"/>
</dbReference>
<dbReference type="GO" id="GO:0005840">
    <property type="term" value="C:ribosome"/>
    <property type="evidence" value="ECO:0007669"/>
    <property type="project" value="UniProtKB-KW"/>
</dbReference>
<sequence length="106" mass="11360">MNKIRKGDQVVVLTGKDKGKRATVLRVLPTEDKVVVEGVHVVKKHQKPNPMRGVQGGIVELTLPVHVSNVAIFNPATGKADRVGFKVLADGKKVRVFKSSGEVVGA</sequence>
<keyword evidence="3 8" id="KW-0694">RNA-binding</keyword>
<dbReference type="InterPro" id="IPR057264">
    <property type="entry name" value="Ribosomal_uL24_C"/>
</dbReference>
<dbReference type="Pfam" id="PF00467">
    <property type="entry name" value="KOW"/>
    <property type="match status" value="1"/>
</dbReference>
<dbReference type="EMBL" id="FWXD01000001">
    <property type="protein sequence ID" value="SMC15836.1"/>
    <property type="molecule type" value="Genomic_DNA"/>
</dbReference>
<comment type="similarity">
    <text evidence="1 8 9">Belongs to the universal ribosomal protein uL24 family.</text>
</comment>
<dbReference type="InterPro" id="IPR005824">
    <property type="entry name" value="KOW"/>
</dbReference>
<gene>
    <name evidence="8" type="primary">rplX</name>
    <name evidence="11" type="ORF">SAMN02745857_00014</name>
</gene>
<evidence type="ECO:0000256" key="4">
    <source>
        <dbReference type="ARBA" id="ARBA00022980"/>
    </source>
</evidence>
<dbReference type="OrthoDB" id="9807419at2"/>
<evidence type="ECO:0000313" key="11">
    <source>
        <dbReference type="EMBL" id="SMC15836.1"/>
    </source>
</evidence>
<dbReference type="HAMAP" id="MF_01326_B">
    <property type="entry name" value="Ribosomal_uL24_B"/>
    <property type="match status" value="1"/>
</dbReference>
<evidence type="ECO:0000313" key="12">
    <source>
        <dbReference type="Proteomes" id="UP000192761"/>
    </source>
</evidence>
<dbReference type="InterPro" id="IPR014722">
    <property type="entry name" value="Rib_uL2_dom2"/>
</dbReference>
<comment type="function">
    <text evidence="8">One of two assembly initiator proteins, it binds directly to the 5'-end of the 23S rRNA, where it nucleates assembly of the 50S subunit.</text>
</comment>
<proteinExistence type="inferred from homology"/>
<evidence type="ECO:0000256" key="8">
    <source>
        <dbReference type="HAMAP-Rule" id="MF_01326"/>
    </source>
</evidence>
<evidence type="ECO:0000256" key="7">
    <source>
        <dbReference type="ARBA" id="ARBA00058688"/>
    </source>
</evidence>
<evidence type="ECO:0000256" key="6">
    <source>
        <dbReference type="ARBA" id="ARBA00035206"/>
    </source>
</evidence>
<dbReference type="GO" id="GO:0006412">
    <property type="term" value="P:translation"/>
    <property type="evidence" value="ECO:0007669"/>
    <property type="project" value="UniProtKB-UniRule"/>
</dbReference>
<dbReference type="STRING" id="1121001.SAMN02745857_00014"/>
<accession>A0A1W1WVT5</accession>
<keyword evidence="2 8" id="KW-0699">rRNA-binding</keyword>
<dbReference type="PROSITE" id="PS01108">
    <property type="entry name" value="RIBOSOMAL_L24"/>
    <property type="match status" value="1"/>
</dbReference>
<dbReference type="RefSeq" id="WP_084088507.1">
    <property type="nucleotide sequence ID" value="NZ_FWXD01000001.1"/>
</dbReference>
<comment type="subunit">
    <text evidence="8">Part of the 50S ribosomal subunit.</text>
</comment>
<dbReference type="InterPro" id="IPR003256">
    <property type="entry name" value="Ribosomal_uL24"/>
</dbReference>
<dbReference type="Gene3D" id="2.30.30.30">
    <property type="match status" value="1"/>
</dbReference>
<dbReference type="InterPro" id="IPR008991">
    <property type="entry name" value="Translation_prot_SH3-like_sf"/>
</dbReference>
<dbReference type="NCBIfam" id="TIGR01079">
    <property type="entry name" value="rplX_bact"/>
    <property type="match status" value="1"/>
</dbReference>
<dbReference type="SMART" id="SM00739">
    <property type="entry name" value="KOW"/>
    <property type="match status" value="1"/>
</dbReference>
<evidence type="ECO:0000256" key="1">
    <source>
        <dbReference type="ARBA" id="ARBA00010618"/>
    </source>
</evidence>
<comment type="function">
    <text evidence="7 8">One of the proteins that surrounds the polypeptide exit tunnel on the outside of the subunit.</text>
</comment>
<feature type="domain" description="KOW" evidence="10">
    <location>
        <begin position="3"/>
        <end position="30"/>
    </location>
</feature>
<dbReference type="AlphaFoldDB" id="A0A1W1WVT5"/>